<dbReference type="PRINTS" id="PR00385">
    <property type="entry name" value="P450"/>
</dbReference>
<evidence type="ECO:0000256" key="9">
    <source>
        <dbReference type="RuleBase" id="RU000461"/>
    </source>
</evidence>
<dbReference type="CDD" id="cd11055">
    <property type="entry name" value="CYP3A-like"/>
    <property type="match status" value="1"/>
</dbReference>
<keyword evidence="3 8" id="KW-0479">Metal-binding</keyword>
<evidence type="ECO:0000256" key="5">
    <source>
        <dbReference type="ARBA" id="ARBA00023004"/>
    </source>
</evidence>
<keyword evidence="10" id="KW-0812">Transmembrane</keyword>
<organism evidence="11 12">
    <name type="scientific">Argiope bruennichi</name>
    <name type="common">Wasp spider</name>
    <name type="synonym">Aranea bruennichi</name>
    <dbReference type="NCBI Taxonomy" id="94029"/>
    <lineage>
        <taxon>Eukaryota</taxon>
        <taxon>Metazoa</taxon>
        <taxon>Ecdysozoa</taxon>
        <taxon>Arthropoda</taxon>
        <taxon>Chelicerata</taxon>
        <taxon>Arachnida</taxon>
        <taxon>Araneae</taxon>
        <taxon>Araneomorphae</taxon>
        <taxon>Entelegynae</taxon>
        <taxon>Araneoidea</taxon>
        <taxon>Araneidae</taxon>
        <taxon>Argiope</taxon>
    </lineage>
</organism>
<keyword evidence="2 8" id="KW-0349">Heme</keyword>
<comment type="similarity">
    <text evidence="1 9">Belongs to the cytochrome P450 family.</text>
</comment>
<dbReference type="InterPro" id="IPR050705">
    <property type="entry name" value="Cytochrome_P450_3A"/>
</dbReference>
<protein>
    <submittedName>
        <fullName evidence="11">Cytochrome P450 3A13 like protein</fullName>
    </submittedName>
</protein>
<dbReference type="InterPro" id="IPR001128">
    <property type="entry name" value="Cyt_P450"/>
</dbReference>
<dbReference type="PANTHER" id="PTHR24302:SF15">
    <property type="entry name" value="FATTY-ACID PEROXYGENASE"/>
    <property type="match status" value="1"/>
</dbReference>
<evidence type="ECO:0000256" key="3">
    <source>
        <dbReference type="ARBA" id="ARBA00022723"/>
    </source>
</evidence>
<dbReference type="InterPro" id="IPR017972">
    <property type="entry name" value="Cyt_P450_CS"/>
</dbReference>
<gene>
    <name evidence="11" type="ORF">HNY73_002152</name>
</gene>
<evidence type="ECO:0000256" key="4">
    <source>
        <dbReference type="ARBA" id="ARBA00023002"/>
    </source>
</evidence>
<accession>A0A8T0FU07</accession>
<sequence>MFGIELVFGSLPVNVLIGLATIVLLYWYSVRNHDYWAKKNVPHVKPLPFLGSLLDNMRKPFQDVEYERYMKLGRVYGHYEGNNPLLSVGDPVLLRDILVKDFAYFINRRQVEFGDKVVDNMLTAIRGEDWKRIRSIVTPTFTTGKIKKMLPIFKDCTEALINNFKTSAKEGKEVDVKRMYSAFSMDVIANSAFSTKIDSLNDPNNQFVQVAKTVFGEEATFFKKIIFLLFFLCPGVLKFFKIPVFASEASKFFKDITLRIIEERKKTGQVRNDFLQLLMDTAKEVSEDQKLETSEKDKEDITSNYEESNAGHQIFKAVTTKRKRSAELSIDELVAQSVIFFIAGHDTTASTLAFATYFLALHQDIQDRLRAEVDSAIEDNDGQLTYESIQSMKYLDNIISETLRIYPVAIRLERHAESDYKLRDTGITIPKGMIVSIPVFAIHRDPKLWPDPELYNPDRFMPEEKAKRDPYSYIPFGAGPRNCVGMRFALTQIKVCLAHIIATFKISRCPQTKVPLEFNMGQQGLLQPKEIVVQFDIRIDSHLLK</sequence>
<dbReference type="PANTHER" id="PTHR24302">
    <property type="entry name" value="CYTOCHROME P450 FAMILY 3"/>
    <property type="match status" value="1"/>
</dbReference>
<evidence type="ECO:0000256" key="10">
    <source>
        <dbReference type="SAM" id="Phobius"/>
    </source>
</evidence>
<name>A0A8T0FU07_ARGBR</name>
<dbReference type="EMBL" id="JABXBU010000002">
    <property type="protein sequence ID" value="KAF8794142.1"/>
    <property type="molecule type" value="Genomic_DNA"/>
</dbReference>
<dbReference type="PROSITE" id="PS00086">
    <property type="entry name" value="CYTOCHROME_P450"/>
    <property type="match status" value="1"/>
</dbReference>
<dbReference type="GO" id="GO:0016705">
    <property type="term" value="F:oxidoreductase activity, acting on paired donors, with incorporation or reduction of molecular oxygen"/>
    <property type="evidence" value="ECO:0007669"/>
    <property type="project" value="InterPro"/>
</dbReference>
<evidence type="ECO:0000256" key="1">
    <source>
        <dbReference type="ARBA" id="ARBA00010617"/>
    </source>
</evidence>
<keyword evidence="5 8" id="KW-0408">Iron</keyword>
<dbReference type="SUPFAM" id="SSF48264">
    <property type="entry name" value="Cytochrome P450"/>
    <property type="match status" value="1"/>
</dbReference>
<comment type="function">
    <text evidence="7">Cytochromes P450 are a group of heme-thiolate monooxygenases. They oxidize a variety of structurally unrelated compounds, including steroids, fatty acids, and xenobiotics.</text>
</comment>
<keyword evidence="4 9" id="KW-0560">Oxidoreductase</keyword>
<keyword evidence="6 9" id="KW-0503">Monooxygenase</keyword>
<keyword evidence="12" id="KW-1185">Reference proteome</keyword>
<evidence type="ECO:0000256" key="2">
    <source>
        <dbReference type="ARBA" id="ARBA00022617"/>
    </source>
</evidence>
<evidence type="ECO:0000256" key="7">
    <source>
        <dbReference type="ARBA" id="ARBA00043906"/>
    </source>
</evidence>
<comment type="cofactor">
    <cofactor evidence="8">
        <name>heme</name>
        <dbReference type="ChEBI" id="CHEBI:30413"/>
    </cofactor>
</comment>
<evidence type="ECO:0000313" key="12">
    <source>
        <dbReference type="Proteomes" id="UP000807504"/>
    </source>
</evidence>
<keyword evidence="10" id="KW-1133">Transmembrane helix</keyword>
<reference evidence="11" key="1">
    <citation type="journal article" date="2020" name="bioRxiv">
        <title>Chromosome-level reference genome of the European wasp spider Argiope bruennichi: a resource for studies on range expansion and evolutionary adaptation.</title>
        <authorList>
            <person name="Sheffer M.M."/>
            <person name="Hoppe A."/>
            <person name="Krehenwinkel H."/>
            <person name="Uhl G."/>
            <person name="Kuss A.W."/>
            <person name="Jensen L."/>
            <person name="Jensen C."/>
            <person name="Gillespie R.G."/>
            <person name="Hoff K.J."/>
            <person name="Prost S."/>
        </authorList>
    </citation>
    <scope>NUCLEOTIDE SEQUENCE</scope>
</reference>
<dbReference type="Pfam" id="PF00067">
    <property type="entry name" value="p450"/>
    <property type="match status" value="2"/>
</dbReference>
<dbReference type="Proteomes" id="UP000807504">
    <property type="component" value="Unassembled WGS sequence"/>
</dbReference>
<dbReference type="Gene3D" id="1.10.630.10">
    <property type="entry name" value="Cytochrome P450"/>
    <property type="match status" value="1"/>
</dbReference>
<evidence type="ECO:0000256" key="6">
    <source>
        <dbReference type="ARBA" id="ARBA00023033"/>
    </source>
</evidence>
<feature type="transmembrane region" description="Helical" evidence="10">
    <location>
        <begin position="225"/>
        <end position="246"/>
    </location>
</feature>
<reference evidence="11" key="2">
    <citation type="submission" date="2020-06" db="EMBL/GenBank/DDBJ databases">
        <authorList>
            <person name="Sheffer M."/>
        </authorList>
    </citation>
    <scope>NUCLEOTIDE SEQUENCE</scope>
</reference>
<dbReference type="GO" id="GO:0008395">
    <property type="term" value="F:steroid hydroxylase activity"/>
    <property type="evidence" value="ECO:0007669"/>
    <property type="project" value="TreeGrafter"/>
</dbReference>
<comment type="caution">
    <text evidence="11">The sequence shown here is derived from an EMBL/GenBank/DDBJ whole genome shotgun (WGS) entry which is preliminary data.</text>
</comment>
<dbReference type="GO" id="GO:0005506">
    <property type="term" value="F:iron ion binding"/>
    <property type="evidence" value="ECO:0007669"/>
    <property type="project" value="InterPro"/>
</dbReference>
<keyword evidence="10" id="KW-0472">Membrane</keyword>
<dbReference type="AlphaFoldDB" id="A0A8T0FU07"/>
<dbReference type="InterPro" id="IPR002401">
    <property type="entry name" value="Cyt_P450_E_grp-I"/>
</dbReference>
<dbReference type="PRINTS" id="PR00463">
    <property type="entry name" value="EP450I"/>
</dbReference>
<dbReference type="InterPro" id="IPR036396">
    <property type="entry name" value="Cyt_P450_sf"/>
</dbReference>
<dbReference type="GO" id="GO:0020037">
    <property type="term" value="F:heme binding"/>
    <property type="evidence" value="ECO:0007669"/>
    <property type="project" value="InterPro"/>
</dbReference>
<evidence type="ECO:0000313" key="11">
    <source>
        <dbReference type="EMBL" id="KAF8794142.1"/>
    </source>
</evidence>
<evidence type="ECO:0000256" key="8">
    <source>
        <dbReference type="PIRSR" id="PIRSR602401-1"/>
    </source>
</evidence>
<feature type="transmembrane region" description="Helical" evidence="10">
    <location>
        <begin position="6"/>
        <end position="28"/>
    </location>
</feature>
<feature type="binding site" description="axial binding residue" evidence="8">
    <location>
        <position position="483"/>
    </location>
    <ligand>
        <name>heme</name>
        <dbReference type="ChEBI" id="CHEBI:30413"/>
    </ligand>
    <ligandPart>
        <name>Fe</name>
        <dbReference type="ChEBI" id="CHEBI:18248"/>
    </ligandPart>
</feature>
<proteinExistence type="inferred from homology"/>